<evidence type="ECO:0000256" key="1">
    <source>
        <dbReference type="ARBA" id="ARBA00006547"/>
    </source>
</evidence>
<evidence type="ECO:0000313" key="6">
    <source>
        <dbReference type="EMBL" id="KAK3510256.1"/>
    </source>
</evidence>
<dbReference type="GO" id="GO:0004060">
    <property type="term" value="F:arylamine N-acetyltransferase activity"/>
    <property type="evidence" value="ECO:0007669"/>
    <property type="project" value="UniProtKB-EC"/>
</dbReference>
<dbReference type="InterPro" id="IPR001447">
    <property type="entry name" value="Arylamine_N-AcTrfase"/>
</dbReference>
<evidence type="ECO:0000256" key="4">
    <source>
        <dbReference type="ARBA" id="ARBA00023315"/>
    </source>
</evidence>
<evidence type="ECO:0000256" key="2">
    <source>
        <dbReference type="ARBA" id="ARBA00012701"/>
    </source>
</evidence>
<keyword evidence="7" id="KW-1185">Reference proteome</keyword>
<dbReference type="InterPro" id="IPR053710">
    <property type="entry name" value="Arylamine_NAT_domain_sf"/>
</dbReference>
<dbReference type="EC" id="2.3.1.5" evidence="2"/>
<dbReference type="Gene3D" id="3.30.2140.20">
    <property type="match status" value="4"/>
</dbReference>
<dbReference type="PRINTS" id="PR01543">
    <property type="entry name" value="ANATRNSFRASE"/>
</dbReference>
<comment type="similarity">
    <text evidence="1 5">Belongs to the arylamine N-acetyltransferase family.</text>
</comment>
<dbReference type="EMBL" id="JAUCMX010000026">
    <property type="protein sequence ID" value="KAK3510256.1"/>
    <property type="molecule type" value="Genomic_DNA"/>
</dbReference>
<dbReference type="FunFam" id="3.30.2140.20:FF:000001">
    <property type="entry name" value="Arylamine N-acetyltransferase 1"/>
    <property type="match status" value="2"/>
</dbReference>
<organism evidence="6 7">
    <name type="scientific">Hemibagrus guttatus</name>
    <dbReference type="NCBI Taxonomy" id="175788"/>
    <lineage>
        <taxon>Eukaryota</taxon>
        <taxon>Metazoa</taxon>
        <taxon>Chordata</taxon>
        <taxon>Craniata</taxon>
        <taxon>Vertebrata</taxon>
        <taxon>Euteleostomi</taxon>
        <taxon>Actinopterygii</taxon>
        <taxon>Neopterygii</taxon>
        <taxon>Teleostei</taxon>
        <taxon>Ostariophysi</taxon>
        <taxon>Siluriformes</taxon>
        <taxon>Bagridae</taxon>
        <taxon>Hemibagrus</taxon>
    </lineage>
</organism>
<dbReference type="Pfam" id="PF00797">
    <property type="entry name" value="Acetyltransf_2"/>
    <property type="match status" value="4"/>
</dbReference>
<evidence type="ECO:0000256" key="3">
    <source>
        <dbReference type="ARBA" id="ARBA00022679"/>
    </source>
</evidence>
<dbReference type="SUPFAM" id="SSF54001">
    <property type="entry name" value="Cysteine proteinases"/>
    <property type="match status" value="4"/>
</dbReference>
<keyword evidence="4 5" id="KW-0012">Acyltransferase</keyword>
<sequence>IIMDLQEYFRRIGFGGVYEKPDLATLRTVHELHVMSVPFENLSIHCGEWNTLDLQIIYEKIVRNRRGGWCCENNLLFSWVLREMGYKYATLGSREFRTLINDFSPMDSHLINLVEIEGKPYIADVSFGVSYQIWYPLEMISGKDQEQPSGIFRLLNDGETWTLEKTGRKPLVLNEAFASSSLVDKRLTKPIFSFVLTPRGIDHFLTTSEYLQTSPESLFTQKSICSLQTPTGFRALIGWTYSEVTFNPEENTDIFEMRDVADSEIETILKEKNIMDLQEYFRRIGFNGLNEKPDLATLRTVHKLHVMSIPFENLSIHCGERNTMDLQIIYEKIVRNRRGGWCCENNLLFSWVLREMGYKYTTLGSREFRTLINDFSPMDSHLINLVEIEGKPYIADVSFGVSYQIWYPLEMISGKDQEQPSRIFRLLNDGETWTLERIGRKPLVLNEAFASSSLVDKRLMKPIFSFVLTPRGIDHFLTTSEYLQTSPESLFTQKSICSLQTPTGFRALIGWTYSEVTFNPEENTDIFEMRDVADSEIETILKEKNTSEGSGSAGCMRNPTWPRSAPSKLHVMSIPFENLSIHCGERNTLDLQIIYEKIVRNRRGGWCCENNLLFSWVLREMGYKYATLGSREFRTLINDFSPMDSHLIKTIFKLNKMDLQEYFRRIGFNGLNEKPDLATLRTVHKLHVMSVPFENLSIHCGERNTLDLQIIYEKIVRNRRGGWCCENNLLFSWVLREMGYKYTTLGSREFRTLINDFSPMDSHLINLVEIEGKPYIADVSFGVSYQIWYPLEMISGKDQEQPSGIFRLLNDGETWTLEKTLGKGNRWS</sequence>
<dbReference type="AlphaFoldDB" id="A0AAE0ULK1"/>
<name>A0AAE0ULK1_9TELE</name>
<gene>
    <name evidence="6" type="ORF">QTP70_032415</name>
</gene>
<feature type="non-terminal residue" evidence="6">
    <location>
        <position position="1"/>
    </location>
</feature>
<evidence type="ECO:0000313" key="7">
    <source>
        <dbReference type="Proteomes" id="UP001274896"/>
    </source>
</evidence>
<evidence type="ECO:0000256" key="5">
    <source>
        <dbReference type="RuleBase" id="RU003452"/>
    </source>
</evidence>
<dbReference type="InterPro" id="IPR038765">
    <property type="entry name" value="Papain-like_cys_pep_sf"/>
</dbReference>
<comment type="caution">
    <text evidence="6">The sequence shown here is derived from an EMBL/GenBank/DDBJ whole genome shotgun (WGS) entry which is preliminary data.</text>
</comment>
<reference evidence="6" key="1">
    <citation type="submission" date="2023-06" db="EMBL/GenBank/DDBJ databases">
        <title>Male Hemibagrus guttatus genome.</title>
        <authorList>
            <person name="Bian C."/>
        </authorList>
    </citation>
    <scope>NUCLEOTIDE SEQUENCE</scope>
    <source>
        <strain evidence="6">Male_cb2023</strain>
        <tissue evidence="6">Muscle</tissue>
    </source>
</reference>
<proteinExistence type="inferred from homology"/>
<dbReference type="PANTHER" id="PTHR11786:SF8">
    <property type="entry name" value="ARYLAMINE N-ACETYLTRANSFERASE 1"/>
    <property type="match status" value="1"/>
</dbReference>
<dbReference type="PANTHER" id="PTHR11786">
    <property type="entry name" value="N-HYDROXYARYLAMINE O-ACETYLTRANSFERASE"/>
    <property type="match status" value="1"/>
</dbReference>
<accession>A0AAE0ULK1</accession>
<protein>
    <recommendedName>
        <fullName evidence="2">arylamine N-acetyltransferase</fullName>
        <ecNumber evidence="2">2.3.1.5</ecNumber>
    </recommendedName>
</protein>
<dbReference type="Proteomes" id="UP001274896">
    <property type="component" value="Unassembled WGS sequence"/>
</dbReference>
<keyword evidence="3 5" id="KW-0808">Transferase</keyword>